<dbReference type="EMBL" id="CAESAJ010000053">
    <property type="protein sequence ID" value="CAB4336808.1"/>
    <property type="molecule type" value="Genomic_DNA"/>
</dbReference>
<proteinExistence type="predicted"/>
<sequence length="56" mass="6063">MCRQVLCDSCKKITWAGCGEHIAEAMAGVPDENRCTCERQGPAAQSASIFSRLFGK</sequence>
<protein>
    <submittedName>
        <fullName evidence="1">Unannotated protein</fullName>
    </submittedName>
</protein>
<organism evidence="1">
    <name type="scientific">freshwater metagenome</name>
    <dbReference type="NCBI Taxonomy" id="449393"/>
    <lineage>
        <taxon>unclassified sequences</taxon>
        <taxon>metagenomes</taxon>
        <taxon>ecological metagenomes</taxon>
    </lineage>
</organism>
<dbReference type="AlphaFoldDB" id="A0A6J5Z5Z0"/>
<evidence type="ECO:0000313" key="1">
    <source>
        <dbReference type="EMBL" id="CAB4336808.1"/>
    </source>
</evidence>
<dbReference type="PANTHER" id="PTHR34724">
    <property type="entry name" value="OS12G0596101 PROTEIN"/>
    <property type="match status" value="1"/>
</dbReference>
<reference evidence="1" key="1">
    <citation type="submission" date="2020-05" db="EMBL/GenBank/DDBJ databases">
        <authorList>
            <person name="Chiriac C."/>
            <person name="Salcher M."/>
            <person name="Ghai R."/>
            <person name="Kavagutti S V."/>
        </authorList>
    </citation>
    <scope>NUCLEOTIDE SEQUENCE</scope>
</reference>
<accession>A0A6J5Z5Z0</accession>
<name>A0A6J5Z5Z0_9ZZZZ</name>
<dbReference type="PANTHER" id="PTHR34724:SF2">
    <property type="entry name" value="OS12G0596101 PROTEIN"/>
    <property type="match status" value="1"/>
</dbReference>
<gene>
    <name evidence="1" type="ORF">UFOPK3770_00631</name>
</gene>